<dbReference type="GO" id="GO:0003684">
    <property type="term" value="F:damaged DNA binding"/>
    <property type="evidence" value="ECO:0007669"/>
    <property type="project" value="InterPro"/>
</dbReference>
<dbReference type="PANTHER" id="PTHR12135">
    <property type="entry name" value="DNA REPAIR PROTEIN XP-C / RAD4"/>
    <property type="match status" value="1"/>
</dbReference>
<dbReference type="Pfam" id="PF03835">
    <property type="entry name" value="Rad4"/>
    <property type="match status" value="1"/>
</dbReference>
<keyword evidence="3" id="KW-0227">DNA damage</keyword>
<gene>
    <name evidence="10" type="ORF">B0T17DRAFT_588968</name>
</gene>
<feature type="region of interest" description="Disordered" evidence="6">
    <location>
        <begin position="93"/>
        <end position="134"/>
    </location>
</feature>
<evidence type="ECO:0000256" key="4">
    <source>
        <dbReference type="ARBA" id="ARBA00023204"/>
    </source>
</evidence>
<dbReference type="AlphaFoldDB" id="A0AA39X800"/>
<dbReference type="EMBL" id="JAULSR010000002">
    <property type="protein sequence ID" value="KAK0629011.1"/>
    <property type="molecule type" value="Genomic_DNA"/>
</dbReference>
<dbReference type="InterPro" id="IPR038765">
    <property type="entry name" value="Papain-like_cys_pep_sf"/>
</dbReference>
<dbReference type="GO" id="GO:0071942">
    <property type="term" value="C:XPC complex"/>
    <property type="evidence" value="ECO:0007669"/>
    <property type="project" value="TreeGrafter"/>
</dbReference>
<feature type="region of interest" description="Disordered" evidence="6">
    <location>
        <begin position="48"/>
        <end position="77"/>
    </location>
</feature>
<dbReference type="Pfam" id="PF10404">
    <property type="entry name" value="BHD_2"/>
    <property type="match status" value="1"/>
</dbReference>
<evidence type="ECO:0000313" key="10">
    <source>
        <dbReference type="EMBL" id="KAK0629011.1"/>
    </source>
</evidence>
<dbReference type="GO" id="GO:0003697">
    <property type="term" value="F:single-stranded DNA binding"/>
    <property type="evidence" value="ECO:0007669"/>
    <property type="project" value="TreeGrafter"/>
</dbReference>
<dbReference type="Pfam" id="PF10403">
    <property type="entry name" value="BHD_1"/>
    <property type="match status" value="1"/>
</dbReference>
<dbReference type="Gene3D" id="2.170.270.10">
    <property type="entry name" value="SET domain"/>
    <property type="match status" value="1"/>
</dbReference>
<dbReference type="InterPro" id="IPR018325">
    <property type="entry name" value="Rad4/PNGase_transGLS-fold"/>
</dbReference>
<keyword evidence="4" id="KW-0234">DNA repair</keyword>
<dbReference type="SMART" id="SM01030">
    <property type="entry name" value="BHD_1"/>
    <property type="match status" value="1"/>
</dbReference>
<keyword evidence="11" id="KW-1185">Reference proteome</keyword>
<evidence type="ECO:0000259" key="8">
    <source>
        <dbReference type="SMART" id="SM01031"/>
    </source>
</evidence>
<dbReference type="PANTHER" id="PTHR12135:SF0">
    <property type="entry name" value="DNA REPAIR PROTEIN COMPLEMENTING XP-C CELLS"/>
    <property type="match status" value="1"/>
</dbReference>
<evidence type="ECO:0000259" key="7">
    <source>
        <dbReference type="SMART" id="SM01030"/>
    </source>
</evidence>
<feature type="region of interest" description="Disordered" evidence="6">
    <location>
        <begin position="831"/>
        <end position="855"/>
    </location>
</feature>
<dbReference type="SMART" id="SM01032">
    <property type="entry name" value="BHD_3"/>
    <property type="match status" value="1"/>
</dbReference>
<evidence type="ECO:0000256" key="1">
    <source>
        <dbReference type="ARBA" id="ARBA00004123"/>
    </source>
</evidence>
<dbReference type="GO" id="GO:0006289">
    <property type="term" value="P:nucleotide-excision repair"/>
    <property type="evidence" value="ECO:0007669"/>
    <property type="project" value="InterPro"/>
</dbReference>
<feature type="compositionally biased region" description="Acidic residues" evidence="6">
    <location>
        <begin position="665"/>
        <end position="688"/>
    </location>
</feature>
<dbReference type="InterPro" id="IPR004583">
    <property type="entry name" value="DNA_repair_Rad4"/>
</dbReference>
<dbReference type="Gene3D" id="3.30.70.2460">
    <property type="entry name" value="Rad4, beta-hairpin domain BHD3"/>
    <property type="match status" value="1"/>
</dbReference>
<feature type="compositionally biased region" description="Polar residues" evidence="6">
    <location>
        <begin position="913"/>
        <end position="931"/>
    </location>
</feature>
<evidence type="ECO:0000256" key="6">
    <source>
        <dbReference type="SAM" id="MobiDB-lite"/>
    </source>
</evidence>
<evidence type="ECO:0000256" key="5">
    <source>
        <dbReference type="ARBA" id="ARBA00023242"/>
    </source>
</evidence>
<dbReference type="GO" id="GO:0000111">
    <property type="term" value="C:nucleotide-excision repair factor 2 complex"/>
    <property type="evidence" value="ECO:0007669"/>
    <property type="project" value="TreeGrafter"/>
</dbReference>
<evidence type="ECO:0000256" key="3">
    <source>
        <dbReference type="ARBA" id="ARBA00022763"/>
    </source>
</evidence>
<dbReference type="InterPro" id="IPR042488">
    <property type="entry name" value="Rad4_BHD3_sf"/>
</dbReference>
<evidence type="ECO:0000259" key="9">
    <source>
        <dbReference type="SMART" id="SM01032"/>
    </source>
</evidence>
<feature type="domain" description="Rad4 beta-hairpin" evidence="9">
    <location>
        <begin position="723"/>
        <end position="797"/>
    </location>
</feature>
<comment type="subcellular location">
    <subcellularLocation>
        <location evidence="1">Nucleus</location>
    </subcellularLocation>
</comment>
<dbReference type="Gene3D" id="2.20.20.110">
    <property type="entry name" value="Rad4, beta-hairpin domain BHD1"/>
    <property type="match status" value="1"/>
</dbReference>
<dbReference type="Pfam" id="PF10405">
    <property type="entry name" value="BHD_3"/>
    <property type="match status" value="1"/>
</dbReference>
<keyword evidence="5" id="KW-0539">Nucleus</keyword>
<feature type="domain" description="Rad4 beta-hairpin" evidence="8">
    <location>
        <begin position="620"/>
        <end position="716"/>
    </location>
</feature>
<reference evidence="10" key="1">
    <citation type="submission" date="2023-06" db="EMBL/GenBank/DDBJ databases">
        <title>Genome-scale phylogeny and comparative genomics of the fungal order Sordariales.</title>
        <authorList>
            <consortium name="Lawrence Berkeley National Laboratory"/>
            <person name="Hensen N."/>
            <person name="Bonometti L."/>
            <person name="Westerberg I."/>
            <person name="Brannstrom I.O."/>
            <person name="Guillou S."/>
            <person name="Cros-Aarteil S."/>
            <person name="Calhoun S."/>
            <person name="Haridas S."/>
            <person name="Kuo A."/>
            <person name="Mondo S."/>
            <person name="Pangilinan J."/>
            <person name="Riley R."/>
            <person name="LaButti K."/>
            <person name="Andreopoulos B."/>
            <person name="Lipzen A."/>
            <person name="Chen C."/>
            <person name="Yanf M."/>
            <person name="Daum C."/>
            <person name="Ng V."/>
            <person name="Clum A."/>
            <person name="Steindorff A."/>
            <person name="Ohm R."/>
            <person name="Martin F."/>
            <person name="Silar P."/>
            <person name="Natvig D."/>
            <person name="Lalanne C."/>
            <person name="Gautier V."/>
            <person name="Ament-velasquez S.L."/>
            <person name="Kruys A."/>
            <person name="Hutchinson M.I."/>
            <person name="Powell A.J."/>
            <person name="Barry K."/>
            <person name="Miller A.N."/>
            <person name="Grigoriev I.V."/>
            <person name="Debuchy R."/>
            <person name="Gladieux P."/>
            <person name="Thoren M.H."/>
            <person name="Johannesson H."/>
        </authorList>
    </citation>
    <scope>NUCLEOTIDE SEQUENCE</scope>
    <source>
        <strain evidence="10">SMH3391-2</strain>
    </source>
</reference>
<evidence type="ECO:0000256" key="2">
    <source>
        <dbReference type="ARBA" id="ARBA00009525"/>
    </source>
</evidence>
<evidence type="ECO:0000313" key="11">
    <source>
        <dbReference type="Proteomes" id="UP001174934"/>
    </source>
</evidence>
<feature type="domain" description="Rad4 beta-hairpin" evidence="7">
    <location>
        <begin position="561"/>
        <end position="618"/>
    </location>
</feature>
<dbReference type="InterPro" id="IPR018328">
    <property type="entry name" value="Rad4_beta-hairpin_dom3"/>
</dbReference>
<protein>
    <submittedName>
        <fullName evidence="10">Uncharacterized protein</fullName>
    </submittedName>
</protein>
<dbReference type="Gene3D" id="3.90.260.10">
    <property type="entry name" value="Transglutaminase-like"/>
    <property type="match status" value="1"/>
</dbReference>
<dbReference type="GO" id="GO:0006298">
    <property type="term" value="P:mismatch repair"/>
    <property type="evidence" value="ECO:0007669"/>
    <property type="project" value="TreeGrafter"/>
</dbReference>
<feature type="region of interest" description="Disordered" evidence="6">
    <location>
        <begin position="985"/>
        <end position="1009"/>
    </location>
</feature>
<name>A0AA39X800_9PEZI</name>
<sequence>MCMQIDYVFACGHRAFAKFDNCINFGRTCLGAGGNHQDQPVQEICQKRKAPPTAATSSRRVTRASARGNPSASERAVVPAKYRELLAEVKKEVANQDPGLKERPGKRKRPGERTASQAPKPLLRLNSEDDDDSDEDIQFEDVVLPSATIQTAISETDDDTDDDNGIFEDVQIQSAAPRGGQSSNMELTLDLTAQQALMEPRRAAENRRKVVSKEEKERRIQVHKMHLLCLLSHVEQRNRWCNDPKVHDVLRPLLTDKMMKFLHPKENTTQFGRTEAVKSGLQDVSSMFKAKFAVAERGIRRALWAEEEEHLKNYKLPDDIESTLDKNDFLDAARALQGSRDVGAQIYCALLRSAGMQARLVCSLQPLSCVSGAPPMPKPRAGQPLKPLSRADVYAAARASLHPPSMTAPLPPNTRPEVPKAKKINGESPFPVYWVEVLNKAHQKWHPVDSLVTGKKWNPHALEPPASDRKNCLSYVVAFEADGTAKDVTRRYAKAYNSKTRRMRLDGLLNPSTASTATTASAGGQLSNERWWRKALRRYARPWPPTDLDQIEQTELNAEEAKEPMPRNIADFKDHPVYALERHLRRNEVLIPGAQTVGTVGAGSKAPLERIYRRKDVRVARSRDKWYRMGRVVRDGEEAVKVLPKRKVGRRKRRGFGDGYFDDGGGGDDAEEAGGEEEEEEEEVDDDPDKVGLFGEGLLDGVLVYTEEQTDLYRAPPVVAGHVPKNKFGNIDLYVPSMMPDGGVHVLHERAAHAAFVLGVDYAPALTGFDFKGRQGTAVLSGVVVAREYEEAVWAVVEGLGDLEAEMERERRARRAVRMWSRLLRGLRIRERGKKGKGKGKEVESEGGDDDVDMGGGFVSDVSEELFMGDDDEGENWPPHIFYLSKPLYSPKLTPAHRLAVRTRPSPAAVPGESTSSNTSSAGDQQQQQTEEIPRDFRPGPCDAVRILPIADPRHPANGQFGLFAARHLLPGELIVPYFGEMHVGTPPVPSPKEDGKKDDDSDSEDDYDYTASSYDLWLDREADVAVDAARFGNEARFANDYRGVPADVPANVPFGEKQKEQTKKPNAEFKAVWDARRGEMTMAVFVLPASKREKEKAAEKAARGKGLGKVVGAGIAMGEEILVSYGKGFWGGKRGEVDMLDFVEGGDS</sequence>
<dbReference type="GO" id="GO:0005737">
    <property type="term" value="C:cytoplasm"/>
    <property type="evidence" value="ECO:0007669"/>
    <property type="project" value="TreeGrafter"/>
</dbReference>
<comment type="similarity">
    <text evidence="2">Belongs to the XPC family.</text>
</comment>
<dbReference type="InterPro" id="IPR046341">
    <property type="entry name" value="SET_dom_sf"/>
</dbReference>
<feature type="compositionally biased region" description="Basic and acidic residues" evidence="6">
    <location>
        <begin position="93"/>
        <end position="103"/>
    </location>
</feature>
<feature type="region of interest" description="Disordered" evidence="6">
    <location>
        <begin position="654"/>
        <end position="690"/>
    </location>
</feature>
<dbReference type="SUPFAM" id="SSF82199">
    <property type="entry name" value="SET domain"/>
    <property type="match status" value="1"/>
</dbReference>
<comment type="caution">
    <text evidence="10">The sequence shown here is derived from an EMBL/GenBank/DDBJ whole genome shotgun (WGS) entry which is preliminary data.</text>
</comment>
<organism evidence="10 11">
    <name type="scientific">Bombardia bombarda</name>
    <dbReference type="NCBI Taxonomy" id="252184"/>
    <lineage>
        <taxon>Eukaryota</taxon>
        <taxon>Fungi</taxon>
        <taxon>Dikarya</taxon>
        <taxon>Ascomycota</taxon>
        <taxon>Pezizomycotina</taxon>
        <taxon>Sordariomycetes</taxon>
        <taxon>Sordariomycetidae</taxon>
        <taxon>Sordariales</taxon>
        <taxon>Lasiosphaeriaceae</taxon>
        <taxon>Bombardia</taxon>
    </lineage>
</organism>
<feature type="compositionally biased region" description="Low complexity" evidence="6">
    <location>
        <begin position="53"/>
        <end position="67"/>
    </location>
</feature>
<dbReference type="SUPFAM" id="SSF54001">
    <property type="entry name" value="Cysteine proteinases"/>
    <property type="match status" value="1"/>
</dbReference>
<feature type="region of interest" description="Disordered" evidence="6">
    <location>
        <begin position="902"/>
        <end position="941"/>
    </location>
</feature>
<dbReference type="InterPro" id="IPR018327">
    <property type="entry name" value="BHD_2"/>
</dbReference>
<accession>A0AA39X800</accession>
<dbReference type="InterPro" id="IPR036985">
    <property type="entry name" value="Transglutaminase-like_sf"/>
</dbReference>
<dbReference type="InterPro" id="IPR018326">
    <property type="entry name" value="Rad4_beta-hairpin_dom1"/>
</dbReference>
<dbReference type="Proteomes" id="UP001174934">
    <property type="component" value="Unassembled WGS sequence"/>
</dbReference>
<dbReference type="SMART" id="SM01031">
    <property type="entry name" value="BHD_2"/>
    <property type="match status" value="1"/>
</dbReference>
<proteinExistence type="inferred from homology"/>